<keyword evidence="2 6" id="KW-0489">Methyltransferase</keyword>
<dbReference type="PANTHER" id="PTHR11061">
    <property type="entry name" value="RNA M5U METHYLTRANSFERASE"/>
    <property type="match status" value="1"/>
</dbReference>
<dbReference type="Pfam" id="PF05958">
    <property type="entry name" value="tRNA_U5-meth_tr"/>
    <property type="match status" value="1"/>
</dbReference>
<sequence length="389" mass="43903">MKTNETKTYPQIKCPVVDICGGCQIQHLPYETQISQKETQVINLLKDFGKVSPLIPMDDPYYYRNKIHATFQSDRRGKIISGIYQAGTHNVVPVDSCLLHDQRADKIIVSIREMLRSFKMRPYDEDTKRGLLRHVLIRTGFKSNQIMVVLVLGSQVFPSRKNFVKALIKKHPEINTVVMNVNTKKTSMVLGEREQVLYGRGFIEDTLCDQVFRISPKSFYQVNPVQTEVLYNKALELADFSGDETIIDAYCGIGTIGLIASKHVKKVIGVELNKDAFKDAINNAKRNNIDNVFFHNDDAGDFMLKMADKKQGVDAVIMDPPRSGSSPAFLSSLVTMKPAKVVYISCNPVTLKRDLDVLVNKGYQVEEMVPVDMFPGTHHVETICLLTKK</sequence>
<keyword evidence="1" id="KW-0479">Metal-binding</keyword>
<dbReference type="Gene3D" id="3.40.50.150">
    <property type="entry name" value="Vaccinia Virus protein VP39"/>
    <property type="match status" value="1"/>
</dbReference>
<evidence type="ECO:0000256" key="7">
    <source>
        <dbReference type="PROSITE-ProRule" id="PRU10015"/>
    </source>
</evidence>
<dbReference type="PROSITE" id="PS01230">
    <property type="entry name" value="TRMA_1"/>
    <property type="match status" value="1"/>
</dbReference>
<keyword evidence="1" id="KW-0408">Iron</keyword>
<dbReference type="OrthoDB" id="9804590at2"/>
<dbReference type="Proteomes" id="UP000247922">
    <property type="component" value="Unassembled WGS sequence"/>
</dbReference>
<dbReference type="EMBL" id="QJJR01000006">
    <property type="protein sequence ID" value="PXW91016.1"/>
    <property type="molecule type" value="Genomic_DNA"/>
</dbReference>
<organism evidence="8 9">
    <name type="scientific">Streptohalobacillus salinus</name>
    <dbReference type="NCBI Taxonomy" id="621096"/>
    <lineage>
        <taxon>Bacteria</taxon>
        <taxon>Bacillati</taxon>
        <taxon>Bacillota</taxon>
        <taxon>Bacilli</taxon>
        <taxon>Bacillales</taxon>
        <taxon>Bacillaceae</taxon>
        <taxon>Streptohalobacillus</taxon>
    </lineage>
</organism>
<name>A0A2V3WBU9_9BACI</name>
<feature type="active site" description="Nucleophile" evidence="6">
    <location>
        <position position="346"/>
    </location>
</feature>
<dbReference type="FunFam" id="3.40.50.150:FF:000009">
    <property type="entry name" value="23S rRNA (Uracil(1939)-C(5))-methyltransferase RlmD"/>
    <property type="match status" value="1"/>
</dbReference>
<evidence type="ECO:0000256" key="2">
    <source>
        <dbReference type="ARBA" id="ARBA00022603"/>
    </source>
</evidence>
<feature type="active site" evidence="7">
    <location>
        <position position="346"/>
    </location>
</feature>
<accession>A0A2V3WBU9</accession>
<dbReference type="InterPro" id="IPR029063">
    <property type="entry name" value="SAM-dependent_MTases_sf"/>
</dbReference>
<dbReference type="FunFam" id="2.40.50.1070:FF:000003">
    <property type="entry name" value="23S rRNA (Uracil-5-)-methyltransferase RumA"/>
    <property type="match status" value="1"/>
</dbReference>
<evidence type="ECO:0000256" key="5">
    <source>
        <dbReference type="ARBA" id="ARBA00023014"/>
    </source>
</evidence>
<dbReference type="GO" id="GO:0070475">
    <property type="term" value="P:rRNA base methylation"/>
    <property type="evidence" value="ECO:0007669"/>
    <property type="project" value="TreeGrafter"/>
</dbReference>
<keyword evidence="5" id="KW-0411">Iron-sulfur</keyword>
<evidence type="ECO:0000256" key="1">
    <source>
        <dbReference type="ARBA" id="ARBA00022485"/>
    </source>
</evidence>
<feature type="binding site" evidence="6">
    <location>
        <position position="271"/>
    </location>
    <ligand>
        <name>S-adenosyl-L-methionine</name>
        <dbReference type="ChEBI" id="CHEBI:59789"/>
    </ligand>
</feature>
<dbReference type="SUPFAM" id="SSF53335">
    <property type="entry name" value="S-adenosyl-L-methionine-dependent methyltransferases"/>
    <property type="match status" value="1"/>
</dbReference>
<feature type="binding site" evidence="6">
    <location>
        <position position="221"/>
    </location>
    <ligand>
        <name>S-adenosyl-L-methionine</name>
        <dbReference type="ChEBI" id="CHEBI:59789"/>
    </ligand>
</feature>
<dbReference type="GO" id="GO:0070041">
    <property type="term" value="F:rRNA (uridine-C5-)-methyltransferase activity"/>
    <property type="evidence" value="ECO:0007669"/>
    <property type="project" value="TreeGrafter"/>
</dbReference>
<keyword evidence="4 6" id="KW-0949">S-adenosyl-L-methionine</keyword>
<evidence type="ECO:0000313" key="9">
    <source>
        <dbReference type="Proteomes" id="UP000247922"/>
    </source>
</evidence>
<comment type="caution">
    <text evidence="8">The sequence shown here is derived from an EMBL/GenBank/DDBJ whole genome shotgun (WGS) entry which is preliminary data.</text>
</comment>
<feature type="binding site" evidence="6">
    <location>
        <position position="319"/>
    </location>
    <ligand>
        <name>S-adenosyl-L-methionine</name>
        <dbReference type="ChEBI" id="CHEBI:59789"/>
    </ligand>
</feature>
<dbReference type="PROSITE" id="PS51687">
    <property type="entry name" value="SAM_MT_RNA_M5U"/>
    <property type="match status" value="1"/>
</dbReference>
<dbReference type="Gene3D" id="2.40.50.1070">
    <property type="match status" value="1"/>
</dbReference>
<dbReference type="AlphaFoldDB" id="A0A2V3WBU9"/>
<comment type="similarity">
    <text evidence="6">Belongs to the class I-like SAM-binding methyltransferase superfamily. RNA M5U methyltransferase family.</text>
</comment>
<evidence type="ECO:0000256" key="6">
    <source>
        <dbReference type="PROSITE-ProRule" id="PRU01024"/>
    </source>
</evidence>
<dbReference type="InterPro" id="IPR030390">
    <property type="entry name" value="MeTrfase_TrmA_AS"/>
</dbReference>
<proteinExistence type="inferred from homology"/>
<evidence type="ECO:0000313" key="8">
    <source>
        <dbReference type="EMBL" id="PXW91016.1"/>
    </source>
</evidence>
<reference evidence="8 9" key="1">
    <citation type="submission" date="2018-05" db="EMBL/GenBank/DDBJ databases">
        <title>Genomic Encyclopedia of Type Strains, Phase IV (KMG-IV): sequencing the most valuable type-strain genomes for metagenomic binning, comparative biology and taxonomic classification.</title>
        <authorList>
            <person name="Goeker M."/>
        </authorList>
    </citation>
    <scope>NUCLEOTIDE SEQUENCE [LARGE SCALE GENOMIC DNA]</scope>
    <source>
        <strain evidence="8 9">DSM 22440</strain>
    </source>
</reference>
<evidence type="ECO:0000256" key="3">
    <source>
        <dbReference type="ARBA" id="ARBA00022679"/>
    </source>
</evidence>
<gene>
    <name evidence="8" type="ORF">DES38_10650</name>
</gene>
<feature type="binding site" evidence="6">
    <location>
        <position position="250"/>
    </location>
    <ligand>
        <name>S-adenosyl-L-methionine</name>
        <dbReference type="ChEBI" id="CHEBI:59789"/>
    </ligand>
</feature>
<dbReference type="PANTHER" id="PTHR11061:SF30">
    <property type="entry name" value="TRNA (URACIL(54)-C(5))-METHYLTRANSFERASE"/>
    <property type="match status" value="1"/>
</dbReference>
<dbReference type="CDD" id="cd02440">
    <property type="entry name" value="AdoMet_MTases"/>
    <property type="match status" value="1"/>
</dbReference>
<protein>
    <submittedName>
        <fullName evidence="8">23S rRNA (Uracil1939-C5)-methyltransferase</fullName>
    </submittedName>
</protein>
<keyword evidence="3 6" id="KW-0808">Transferase</keyword>
<dbReference type="GO" id="GO:0051539">
    <property type="term" value="F:4 iron, 4 sulfur cluster binding"/>
    <property type="evidence" value="ECO:0007669"/>
    <property type="project" value="UniProtKB-KW"/>
</dbReference>
<keyword evidence="1" id="KW-0004">4Fe-4S</keyword>
<evidence type="ECO:0000256" key="4">
    <source>
        <dbReference type="ARBA" id="ARBA00022691"/>
    </source>
</evidence>
<keyword evidence="9" id="KW-1185">Reference proteome</keyword>
<dbReference type="InterPro" id="IPR010280">
    <property type="entry name" value="U5_MeTrfase_fam"/>
</dbReference>
<dbReference type="NCBIfam" id="TIGR00479">
    <property type="entry name" value="rumA"/>
    <property type="match status" value="1"/>
</dbReference>
<dbReference type="RefSeq" id="WP_110251353.1">
    <property type="nucleotide sequence ID" value="NZ_QJJR01000006.1"/>
</dbReference>